<sequence>MIPPAKVCPEGISRTFPGAGGAGFRRQFASCPIPDSRLQFRPPETGRFCRSRRGRCRRQRGRPHTGKPGPMRQDLYQRLRCPRCGGRLGVTIETGDSNLVLAGWLDCWSCVERFPVVNGIPRFVPVMNYADSFGLLWDSFQQAVLDSALGITQSRDRFFRETAWQPADLQDKWLLEIGCGAGRFTEIAVQCGAQVVAVDYSSAIDACRRNLGDDPRLHYVQGDIYQLPFRPGLFDYVCCFGVLHRLPDAAAGFQALPRQLKPGGQLAVDIAPRRFFRRFGPTAWFRLLTTRLPMAQAMRFSRWLTACLLPIQRLLGRIPLVGAHLQRLLPIAPVETLSCRPEQVHERACLAMCDRLMTQHHQPGDVESVAQWLRDAGLEQIETCCDTLIVGRGRMPHRQSSQEPRAA</sequence>
<organism evidence="5">
    <name type="scientific">Schlesneria paludicola</name>
    <dbReference type="NCBI Taxonomy" id="360056"/>
    <lineage>
        <taxon>Bacteria</taxon>
        <taxon>Pseudomonadati</taxon>
        <taxon>Planctomycetota</taxon>
        <taxon>Planctomycetia</taxon>
        <taxon>Planctomycetales</taxon>
        <taxon>Planctomycetaceae</taxon>
        <taxon>Schlesneria</taxon>
    </lineage>
</organism>
<dbReference type="InterPro" id="IPR013216">
    <property type="entry name" value="Methyltransf_11"/>
</dbReference>
<feature type="domain" description="Methyltransferase type 11" evidence="4">
    <location>
        <begin position="175"/>
        <end position="267"/>
    </location>
</feature>
<evidence type="ECO:0000256" key="3">
    <source>
        <dbReference type="ARBA" id="ARBA00022691"/>
    </source>
</evidence>
<dbReference type="CDD" id="cd02440">
    <property type="entry name" value="AdoMet_MTases"/>
    <property type="match status" value="1"/>
</dbReference>
<evidence type="ECO:0000256" key="1">
    <source>
        <dbReference type="ARBA" id="ARBA00022603"/>
    </source>
</evidence>
<keyword evidence="3" id="KW-0949">S-adenosyl-L-methionine</keyword>
<evidence type="ECO:0000259" key="4">
    <source>
        <dbReference type="Pfam" id="PF08241"/>
    </source>
</evidence>
<dbReference type="Gene3D" id="2.20.25.10">
    <property type="match status" value="1"/>
</dbReference>
<dbReference type="PANTHER" id="PTHR43464">
    <property type="entry name" value="METHYLTRANSFERASE"/>
    <property type="match status" value="1"/>
</dbReference>
<protein>
    <submittedName>
        <fullName evidence="5">Class I SAM-dependent methyltransferase</fullName>
    </submittedName>
</protein>
<dbReference type="SUPFAM" id="SSF158997">
    <property type="entry name" value="Trm112p-like"/>
    <property type="match status" value="1"/>
</dbReference>
<name>A0A7C2P156_9PLAN</name>
<dbReference type="Pfam" id="PF08241">
    <property type="entry name" value="Methyltransf_11"/>
    <property type="match status" value="1"/>
</dbReference>
<comment type="caution">
    <text evidence="5">The sequence shown here is derived from an EMBL/GenBank/DDBJ whole genome shotgun (WGS) entry which is preliminary data.</text>
</comment>
<dbReference type="GO" id="GO:0032259">
    <property type="term" value="P:methylation"/>
    <property type="evidence" value="ECO:0007669"/>
    <property type="project" value="UniProtKB-KW"/>
</dbReference>
<dbReference type="SUPFAM" id="SSF53335">
    <property type="entry name" value="S-adenosyl-L-methionine-dependent methyltransferases"/>
    <property type="match status" value="1"/>
</dbReference>
<dbReference type="AlphaFoldDB" id="A0A7C2P156"/>
<keyword evidence="2 5" id="KW-0808">Transferase</keyword>
<keyword evidence="1 5" id="KW-0489">Methyltransferase</keyword>
<proteinExistence type="predicted"/>
<dbReference type="PANTHER" id="PTHR43464:SF19">
    <property type="entry name" value="UBIQUINONE BIOSYNTHESIS O-METHYLTRANSFERASE, MITOCHONDRIAL"/>
    <property type="match status" value="1"/>
</dbReference>
<reference evidence="5" key="1">
    <citation type="journal article" date="2020" name="mSystems">
        <title>Genome- and Community-Level Interaction Insights into Carbon Utilization and Element Cycling Functions of Hydrothermarchaeota in Hydrothermal Sediment.</title>
        <authorList>
            <person name="Zhou Z."/>
            <person name="Liu Y."/>
            <person name="Xu W."/>
            <person name="Pan J."/>
            <person name="Luo Z.H."/>
            <person name="Li M."/>
        </authorList>
    </citation>
    <scope>NUCLEOTIDE SEQUENCE [LARGE SCALE GENOMIC DNA]</scope>
    <source>
        <strain evidence="5">SpSt-339</strain>
    </source>
</reference>
<evidence type="ECO:0000313" key="5">
    <source>
        <dbReference type="EMBL" id="HEN16234.1"/>
    </source>
</evidence>
<evidence type="ECO:0000256" key="2">
    <source>
        <dbReference type="ARBA" id="ARBA00022679"/>
    </source>
</evidence>
<dbReference type="Gene3D" id="3.40.50.150">
    <property type="entry name" value="Vaccinia Virus protein VP39"/>
    <property type="match status" value="1"/>
</dbReference>
<dbReference type="GO" id="GO:0008757">
    <property type="term" value="F:S-adenosylmethionine-dependent methyltransferase activity"/>
    <property type="evidence" value="ECO:0007669"/>
    <property type="project" value="InterPro"/>
</dbReference>
<gene>
    <name evidence="5" type="ORF">ENQ76_12295</name>
</gene>
<dbReference type="InterPro" id="IPR029063">
    <property type="entry name" value="SAM-dependent_MTases_sf"/>
</dbReference>
<dbReference type="EMBL" id="DSOK01000342">
    <property type="protein sequence ID" value="HEN16234.1"/>
    <property type="molecule type" value="Genomic_DNA"/>
</dbReference>
<accession>A0A7C2P156</accession>